<evidence type="ECO:0000313" key="1">
    <source>
        <dbReference type="EMBL" id="KAL0839530.1"/>
    </source>
</evidence>
<proteinExistence type="predicted"/>
<reference evidence="1 2" key="1">
    <citation type="submission" date="2024-06" db="EMBL/GenBank/DDBJ databases">
        <title>A chromosome-level genome assembly of beet webworm, Loxostege sticticalis.</title>
        <authorList>
            <person name="Zhang Y."/>
        </authorList>
    </citation>
    <scope>NUCLEOTIDE SEQUENCE [LARGE SCALE GENOMIC DNA]</scope>
    <source>
        <strain evidence="1">AQ028</strain>
        <tissue evidence="1">Male pupae</tissue>
    </source>
</reference>
<accession>A0ABD0T8L2</accession>
<name>A0ABD0T8L2_LOXSC</name>
<dbReference type="EMBL" id="JBEDNZ010000008">
    <property type="protein sequence ID" value="KAL0839530.1"/>
    <property type="molecule type" value="Genomic_DNA"/>
</dbReference>
<organism evidence="1 2">
    <name type="scientific">Loxostege sticticalis</name>
    <name type="common">Beet webworm moth</name>
    <dbReference type="NCBI Taxonomy" id="481309"/>
    <lineage>
        <taxon>Eukaryota</taxon>
        <taxon>Metazoa</taxon>
        <taxon>Ecdysozoa</taxon>
        <taxon>Arthropoda</taxon>
        <taxon>Hexapoda</taxon>
        <taxon>Insecta</taxon>
        <taxon>Pterygota</taxon>
        <taxon>Neoptera</taxon>
        <taxon>Endopterygota</taxon>
        <taxon>Lepidoptera</taxon>
        <taxon>Glossata</taxon>
        <taxon>Ditrysia</taxon>
        <taxon>Pyraloidea</taxon>
        <taxon>Crambidae</taxon>
        <taxon>Pyraustinae</taxon>
        <taxon>Loxostege</taxon>
    </lineage>
</organism>
<comment type="caution">
    <text evidence="1">The sequence shown here is derived from an EMBL/GenBank/DDBJ whole genome shotgun (WGS) entry which is preliminary data.</text>
</comment>
<dbReference type="AlphaFoldDB" id="A0ABD0T8L2"/>
<dbReference type="Proteomes" id="UP001549921">
    <property type="component" value="Unassembled WGS sequence"/>
</dbReference>
<protein>
    <recommendedName>
        <fullName evidence="3">FAST kinase domain-containing protein 5</fullName>
    </recommendedName>
</protein>
<gene>
    <name evidence="1" type="ORF">ABMA28_016230</name>
</gene>
<sequence>MALKVLRYLCKTHHTNRTNSVLNFAKLNFPQKSQRNLHCNVILQRKMFLEHENKFAYGIMENKGYAVNLSAKPNKIFSEVTKEEFDELLHQDWLKTSPSLLFDAFSKLSIYSTKNNLCISNKIFDSYIDSLTDNIKLATDEELQSLFYYLLQWPETESIRTRNFIEVWAALDDECLNRLKRWSFDEMLNFVSLFFMLNVTKASDYCFKCLQKLAGKAKQLTPNQLVQTIFFIGIMRKAPSDIHSLELHFNKHFETFSIDEVAIMSMGFFKSKTPIRSMELISKISDRIIEESKNIHEVTLAALLKIVRYSKKASSDGKVYKILDVLQHEVPRLSIMCNVHLALLGTATLTLHRECLVKVAQATVNTIDKTRVKDLERLVLTYGTFNFAPETTPCFFQKVVDELRKPERLPEIEKHGRSFACCISYLGYLGIYPVDLMNKVLSPKFLENTYGKQCMTYGREVLAIHNSAKIFCPDADMHWLSDKYAVLLAKKYTDFVPSEDYIKQYNVSEKMVLDVMKVLKEHRGGDAFVTGDHILTHHQRGDVIVCNSHDGQPMDVKKHFSSLQFGLLHKVPDDNIWIVLIVAGKNAMIQDLDIPTGPFQTKVIELKTLGFHPALVLWSKYSSLESKEAKLNYLNSLITEAIHDNSKCKVKIV</sequence>
<evidence type="ECO:0008006" key="3">
    <source>
        <dbReference type="Google" id="ProtNLM"/>
    </source>
</evidence>
<evidence type="ECO:0000313" key="2">
    <source>
        <dbReference type="Proteomes" id="UP001549921"/>
    </source>
</evidence>